<accession>A0A179IGQ9</accession>
<protein>
    <recommendedName>
        <fullName evidence="2">Calcineurin-like phosphoesterase domain-containing protein</fullName>
    </recommendedName>
</protein>
<dbReference type="PANTHER" id="PTHR12905:SF0">
    <property type="entry name" value="CALCINEURIN-LIKE PHOSPHOESTERASE DOMAIN-CONTAINING PROTEIN"/>
    <property type="match status" value="1"/>
</dbReference>
<name>A0A179IGQ9_CORDF</name>
<dbReference type="OMA" id="GIKFANC"/>
<organism evidence="3 4">
    <name type="scientific">Cordyceps confragosa</name>
    <name type="common">Lecanicillium lecanii</name>
    <dbReference type="NCBI Taxonomy" id="2714763"/>
    <lineage>
        <taxon>Eukaryota</taxon>
        <taxon>Fungi</taxon>
        <taxon>Dikarya</taxon>
        <taxon>Ascomycota</taxon>
        <taxon>Pezizomycotina</taxon>
        <taxon>Sordariomycetes</taxon>
        <taxon>Hypocreomycetidae</taxon>
        <taxon>Hypocreales</taxon>
        <taxon>Cordycipitaceae</taxon>
        <taxon>Akanthomyces</taxon>
    </lineage>
</organism>
<evidence type="ECO:0000259" key="2">
    <source>
        <dbReference type="Pfam" id="PF00149"/>
    </source>
</evidence>
<evidence type="ECO:0000313" key="4">
    <source>
        <dbReference type="Proteomes" id="UP000243081"/>
    </source>
</evidence>
<dbReference type="InterPro" id="IPR004843">
    <property type="entry name" value="Calcineurin-like_PHP"/>
</dbReference>
<proteinExistence type="predicted"/>
<dbReference type="EMBL" id="LUKN01001568">
    <property type="protein sequence ID" value="OAR00694.1"/>
    <property type="molecule type" value="Genomic_DNA"/>
</dbReference>
<dbReference type="Proteomes" id="UP000243081">
    <property type="component" value="Unassembled WGS sequence"/>
</dbReference>
<reference evidence="3 4" key="1">
    <citation type="submission" date="2016-03" db="EMBL/GenBank/DDBJ databases">
        <title>Fine-scale spatial genetic structure of a fungal parasite of coffee scale insects.</title>
        <authorList>
            <person name="Jackson D."/>
            <person name="Zemenick K.A."/>
            <person name="Malloure B."/>
            <person name="Quandt C.A."/>
            <person name="James T.Y."/>
        </authorList>
    </citation>
    <scope>NUCLEOTIDE SEQUENCE [LARGE SCALE GENOMIC DNA]</scope>
    <source>
        <strain evidence="3 4">UM487</strain>
    </source>
</reference>
<feature type="region of interest" description="Disordered" evidence="1">
    <location>
        <begin position="254"/>
        <end position="298"/>
    </location>
</feature>
<dbReference type="AlphaFoldDB" id="A0A179IGQ9"/>
<keyword evidence="4" id="KW-1185">Reference proteome</keyword>
<comment type="caution">
    <text evidence="3">The sequence shown here is derived from an EMBL/GenBank/DDBJ whole genome shotgun (WGS) entry which is preliminary data.</text>
</comment>
<dbReference type="Gene3D" id="3.60.21.10">
    <property type="match status" value="1"/>
</dbReference>
<dbReference type="PANTHER" id="PTHR12905">
    <property type="entry name" value="METALLOPHOSPHOESTERASE"/>
    <property type="match status" value="1"/>
</dbReference>
<evidence type="ECO:0000256" key="1">
    <source>
        <dbReference type="SAM" id="MobiDB-lite"/>
    </source>
</evidence>
<dbReference type="GO" id="GO:0016787">
    <property type="term" value="F:hydrolase activity"/>
    <property type="evidence" value="ECO:0007669"/>
    <property type="project" value="InterPro"/>
</dbReference>
<evidence type="ECO:0000313" key="3">
    <source>
        <dbReference type="EMBL" id="OAR00694.1"/>
    </source>
</evidence>
<dbReference type="SUPFAM" id="SSF56300">
    <property type="entry name" value="Metallo-dependent phosphatases"/>
    <property type="match status" value="1"/>
</dbReference>
<gene>
    <name evidence="3" type="ORF">LLEC1_07992</name>
</gene>
<dbReference type="Pfam" id="PF00149">
    <property type="entry name" value="Metallophos"/>
    <property type="match status" value="1"/>
</dbReference>
<dbReference type="InterPro" id="IPR029052">
    <property type="entry name" value="Metallo-depent_PP-like"/>
</dbReference>
<sequence length="298" mass="33070">MMQKQKIRFLVLSDTHDHAFPDPASLPAVDVIIHCGDLAMIGGLSNYRRALDSLAACAAEIKLVIPGNHDVSLDAEWWDENLDSDDEEDEPVRARALFTLDEYTRRGVRFLDEGTHEVTLRDGRKLKVYASQYTPSFGGYAFGYGPDEDRFNGEQRNIPDDNDIDMVITHGPPQPVDLVSRDIYRLDLGGGPGGGEQQHLGCPRLWQAIARVRPKMHCFGHIHEGYGAQIATFYHSKAATVTDVEAAEEEGLPYVSNASPADGEAMQRKGLPHVDTVAPPLPLAEKEDEYMEERSAKE</sequence>
<feature type="domain" description="Calcineurin-like phosphoesterase" evidence="2">
    <location>
        <begin position="7"/>
        <end position="224"/>
    </location>
</feature>
<dbReference type="InterPro" id="IPR051693">
    <property type="entry name" value="UPF0046_metallophosphoest"/>
</dbReference>
<dbReference type="OrthoDB" id="630188at2759"/>